<dbReference type="InterPro" id="IPR039609">
    <property type="entry name" value="VQ_15/22"/>
</dbReference>
<reference evidence="3 4" key="1">
    <citation type="journal article" date="2024" name="Plant J.">
        <title>Genome sequences and population genomics reveal climatic adaptation and genomic divergence between two closely related sweetgum species.</title>
        <authorList>
            <person name="Xu W.Q."/>
            <person name="Ren C.Q."/>
            <person name="Zhang X.Y."/>
            <person name="Comes H.P."/>
            <person name="Liu X.H."/>
            <person name="Li Y.G."/>
            <person name="Kettle C.J."/>
            <person name="Jalonen R."/>
            <person name="Gaisberger H."/>
            <person name="Ma Y.Z."/>
            <person name="Qiu Y.X."/>
        </authorList>
    </citation>
    <scope>NUCLEOTIDE SEQUENCE [LARGE SCALE GENOMIC DNA]</scope>
    <source>
        <strain evidence="3">Hangzhou</strain>
    </source>
</reference>
<protein>
    <recommendedName>
        <fullName evidence="2">VQ domain-containing protein</fullName>
    </recommendedName>
</protein>
<sequence>MDSGNSGSMQSSSGGDEEYDSRPDPIPTFLNSSSHFNPISNPQHTHLSHHQSHSPSMFNPPSNYLDVFSQSPAHLNPNSLSNLDVVWSRSGQRSDPNCTPLGNLIGSSSSSQSTLGGAQGPSQGSFPSSSKMIRSVHEDGARPSASMDQTNVVRNPKKRTRASRRAPTTVLTTDTSNFRAMVQEFTGIPAPPFSASSSYSRGRFDLFGSGSSLRSGHLESLGPLYPLRPSPQKVQPTPFVSSSSSSASPSFLNSTMVDATNIASTTNNNPITTSMSAASNNVNSTSGNNNYQLPSDLGLLHKQPQNVLHMQNPILTFQSLLQSPLPPPFKYPLSGDMSSVFGTKSQGSSTTIHSLEELGMGHGGHMNANFSGFPNHVTNSDGRGGAGANDGSHQDHLRPPFNDNFDNSHRVSGFKLNCSASSSDFHPEKGLENVSSRGEGTVESWICPSD</sequence>
<evidence type="ECO:0000313" key="4">
    <source>
        <dbReference type="Proteomes" id="UP001415857"/>
    </source>
</evidence>
<feature type="region of interest" description="Disordered" evidence="1">
    <location>
        <begin position="422"/>
        <end position="450"/>
    </location>
</feature>
<feature type="region of interest" description="Disordered" evidence="1">
    <location>
        <begin position="89"/>
        <end position="170"/>
    </location>
</feature>
<dbReference type="Proteomes" id="UP001415857">
    <property type="component" value="Unassembled WGS sequence"/>
</dbReference>
<dbReference type="Pfam" id="PF05678">
    <property type="entry name" value="VQ"/>
    <property type="match status" value="1"/>
</dbReference>
<feature type="compositionally biased region" description="Basic residues" evidence="1">
    <location>
        <begin position="155"/>
        <end position="164"/>
    </location>
</feature>
<comment type="caution">
    <text evidence="3">The sequence shown here is derived from an EMBL/GenBank/DDBJ whole genome shotgun (WGS) entry which is preliminary data.</text>
</comment>
<keyword evidence="4" id="KW-1185">Reference proteome</keyword>
<evidence type="ECO:0000313" key="3">
    <source>
        <dbReference type="EMBL" id="KAK9270190.1"/>
    </source>
</evidence>
<gene>
    <name evidence="3" type="ORF">L1049_025766</name>
</gene>
<feature type="compositionally biased region" description="Low complexity" evidence="1">
    <location>
        <begin position="1"/>
        <end position="14"/>
    </location>
</feature>
<organism evidence="3 4">
    <name type="scientific">Liquidambar formosana</name>
    <name type="common">Formosan gum</name>
    <dbReference type="NCBI Taxonomy" id="63359"/>
    <lineage>
        <taxon>Eukaryota</taxon>
        <taxon>Viridiplantae</taxon>
        <taxon>Streptophyta</taxon>
        <taxon>Embryophyta</taxon>
        <taxon>Tracheophyta</taxon>
        <taxon>Spermatophyta</taxon>
        <taxon>Magnoliopsida</taxon>
        <taxon>eudicotyledons</taxon>
        <taxon>Gunneridae</taxon>
        <taxon>Pentapetalae</taxon>
        <taxon>Saxifragales</taxon>
        <taxon>Altingiaceae</taxon>
        <taxon>Liquidambar</taxon>
    </lineage>
</organism>
<feature type="compositionally biased region" description="Polar residues" evidence="1">
    <location>
        <begin position="29"/>
        <end position="41"/>
    </location>
</feature>
<dbReference type="EMBL" id="JBBPBK010000014">
    <property type="protein sequence ID" value="KAK9270190.1"/>
    <property type="molecule type" value="Genomic_DNA"/>
</dbReference>
<accession>A0AAP0NBW4</accession>
<feature type="domain" description="VQ" evidence="2">
    <location>
        <begin position="165"/>
        <end position="192"/>
    </location>
</feature>
<feature type="region of interest" description="Disordered" evidence="1">
    <location>
        <begin position="375"/>
        <end position="406"/>
    </location>
</feature>
<feature type="compositionally biased region" description="Low complexity" evidence="1">
    <location>
        <begin position="120"/>
        <end position="130"/>
    </location>
</feature>
<dbReference type="InterPro" id="IPR008889">
    <property type="entry name" value="VQ"/>
</dbReference>
<evidence type="ECO:0000259" key="2">
    <source>
        <dbReference type="Pfam" id="PF05678"/>
    </source>
</evidence>
<dbReference type="AlphaFoldDB" id="A0AAP0NBW4"/>
<proteinExistence type="predicted"/>
<dbReference type="PANTHER" id="PTHR33179:SF58">
    <property type="entry name" value="OS08G0409500 PROTEIN"/>
    <property type="match status" value="1"/>
</dbReference>
<feature type="region of interest" description="Disordered" evidence="1">
    <location>
        <begin position="1"/>
        <end position="63"/>
    </location>
</feature>
<dbReference type="PANTHER" id="PTHR33179">
    <property type="entry name" value="VQ MOTIF-CONTAINING PROTEIN"/>
    <property type="match status" value="1"/>
</dbReference>
<name>A0AAP0NBW4_LIQFO</name>
<evidence type="ECO:0000256" key="1">
    <source>
        <dbReference type="SAM" id="MobiDB-lite"/>
    </source>
</evidence>